<evidence type="ECO:0000313" key="2">
    <source>
        <dbReference type="EMBL" id="RTE09281.1"/>
    </source>
</evidence>
<dbReference type="PANTHER" id="PTHR43155">
    <property type="entry name" value="CYCLIC DI-GMP PHOSPHODIESTERASE PA4108-RELATED"/>
    <property type="match status" value="1"/>
</dbReference>
<dbReference type="InterPro" id="IPR003607">
    <property type="entry name" value="HD/PDEase_dom"/>
</dbReference>
<dbReference type="PROSITE" id="PS51832">
    <property type="entry name" value="HD_GYP"/>
    <property type="match status" value="1"/>
</dbReference>
<sequence length="378" mass="43054">MLLMPINMCRPGMRLAKNIYNDDGMVLLAVNVELSQRLIDRLFSYGIDYIYIEDSRTDDIIQKDIIQDETRTRAVTEIRNTFKKVMEDSNKRGAVSYYDIGRNFRDVMKMIIDDLSAHEGAMVMLNNINVKDNYLFQHSVNVSIYALMLGISYGYSRDKLEALGLGALLHDIGKTKVPLGILRKPSQLTTEEYNEMKNHTTYGFNILREEPNIPLLSAHCAYQHHERINGSGYPRGLHGDEITEFAKWIGLVDSYDAMTTTRVYRRPLLPHEAMEQLFTGSGTMYDQSQIALFRDKIAIYPLGIMVRLNTGEYGIVSKLNIAVPHRPIVRVLQNASGIVLKEPYEIDLSKKLSTLISEIGEIKVDDLKLDVDNPTILK</sequence>
<protein>
    <submittedName>
        <fullName evidence="2">HD-GYP domain-containing protein</fullName>
    </submittedName>
</protein>
<dbReference type="PANTHER" id="PTHR43155:SF2">
    <property type="entry name" value="CYCLIC DI-GMP PHOSPHODIESTERASE PA4108"/>
    <property type="match status" value="1"/>
</dbReference>
<dbReference type="NCBIfam" id="TIGR00277">
    <property type="entry name" value="HDIG"/>
    <property type="match status" value="1"/>
</dbReference>
<evidence type="ECO:0000259" key="1">
    <source>
        <dbReference type="PROSITE" id="PS51832"/>
    </source>
</evidence>
<evidence type="ECO:0000313" key="3">
    <source>
        <dbReference type="Proteomes" id="UP000276128"/>
    </source>
</evidence>
<organism evidence="2 3">
    <name type="scientific">Paenibacillus whitsoniae</name>
    <dbReference type="NCBI Taxonomy" id="2496558"/>
    <lineage>
        <taxon>Bacteria</taxon>
        <taxon>Bacillati</taxon>
        <taxon>Bacillota</taxon>
        <taxon>Bacilli</taxon>
        <taxon>Bacillales</taxon>
        <taxon>Paenibacillaceae</taxon>
        <taxon>Paenibacillus</taxon>
    </lineage>
</organism>
<keyword evidence="3" id="KW-1185">Reference proteome</keyword>
<feature type="domain" description="HD-GYP" evidence="1">
    <location>
        <begin position="113"/>
        <end position="309"/>
    </location>
</feature>
<dbReference type="InterPro" id="IPR037522">
    <property type="entry name" value="HD_GYP_dom"/>
</dbReference>
<dbReference type="SUPFAM" id="SSF109604">
    <property type="entry name" value="HD-domain/PDEase-like"/>
    <property type="match status" value="1"/>
</dbReference>
<proteinExistence type="predicted"/>
<dbReference type="CDD" id="cd00077">
    <property type="entry name" value="HDc"/>
    <property type="match status" value="1"/>
</dbReference>
<reference evidence="2 3" key="1">
    <citation type="submission" date="2018-12" db="EMBL/GenBank/DDBJ databases">
        <title>Bacillus ochoae sp. nov., Paenibacillus whitsoniae sp. nov., Paenibacillus spiritus sp. nov. Isolated from the Mars Exploration Rover during spacecraft assembly.</title>
        <authorList>
            <person name="Seuylemezian A."/>
            <person name="Vaishampayan P."/>
        </authorList>
    </citation>
    <scope>NUCLEOTIDE SEQUENCE [LARGE SCALE GENOMIC DNA]</scope>
    <source>
        <strain evidence="2 3">MER 54</strain>
    </source>
</reference>
<dbReference type="AlphaFoldDB" id="A0A430JE15"/>
<dbReference type="SMART" id="SM00471">
    <property type="entry name" value="HDc"/>
    <property type="match status" value="1"/>
</dbReference>
<dbReference type="Pfam" id="PF13487">
    <property type="entry name" value="HD_5"/>
    <property type="match status" value="1"/>
</dbReference>
<dbReference type="OrthoDB" id="9759601at2"/>
<dbReference type="InterPro" id="IPR006675">
    <property type="entry name" value="HDIG_dom"/>
</dbReference>
<dbReference type="RefSeq" id="WP_126141645.1">
    <property type="nucleotide sequence ID" value="NZ_RXHU01000034.1"/>
</dbReference>
<gene>
    <name evidence="2" type="ORF">EJQ19_12940</name>
</gene>
<dbReference type="EMBL" id="RXHU01000034">
    <property type="protein sequence ID" value="RTE09281.1"/>
    <property type="molecule type" value="Genomic_DNA"/>
</dbReference>
<dbReference type="Gene3D" id="1.10.3210.10">
    <property type="entry name" value="Hypothetical protein af1432"/>
    <property type="match status" value="1"/>
</dbReference>
<accession>A0A430JE15</accession>
<comment type="caution">
    <text evidence="2">The sequence shown here is derived from an EMBL/GenBank/DDBJ whole genome shotgun (WGS) entry which is preliminary data.</text>
</comment>
<dbReference type="Proteomes" id="UP000276128">
    <property type="component" value="Unassembled WGS sequence"/>
</dbReference>
<name>A0A430JE15_9BACL</name>